<dbReference type="PANTHER" id="PTHR45098">
    <property type="entry name" value="DNAJ DOMAIN CONTAINING PROTEIN, EXPRESSED"/>
    <property type="match status" value="1"/>
</dbReference>
<feature type="compositionally biased region" description="Basic and acidic residues" evidence="1">
    <location>
        <begin position="149"/>
        <end position="165"/>
    </location>
</feature>
<dbReference type="GO" id="GO:0005783">
    <property type="term" value="C:endoplasmic reticulum"/>
    <property type="evidence" value="ECO:0007669"/>
    <property type="project" value="UniProtKB-ARBA"/>
</dbReference>
<sequence length="389" mass="43069">MAGGDGRGRSSPEDDADHYAVLGLPSGEEGSKLSLKEIEKAYRNQSRIRHPDKRPDDPNATADFQLLTSSFEVLRDEMSRSCFDAKLRARRERVLRDSLQDAKRRKIATDLEERERSAAAAVDPAEVARRKEKMKADELKREIAEFKARRAKKASEPNGKEKVAGEKVGPSLDKGRMLKVTWETSAGDYSAAKLRGIFVRFGIVEDVVIRSKSSKKKASAIIVMASKDAVVTAIQSMSGDTTNPLLVLPLEPMAPSFSSTSSTNQNENMGPEFNNVVGAGFQNYEAFVMKKLQEGRHSHTCRILYHDSTLPGKVYVNVFMSDVPVKNCLSSVPLWLNGMLSEGADNQISQAKRGGLRVEPFARDTSWSRKEFKWSVPNGGFDKPRRSGG</sequence>
<dbReference type="InterPro" id="IPR018253">
    <property type="entry name" value="DnaJ_domain_CS"/>
</dbReference>
<dbReference type="EMBL" id="JAGFBR010000006">
    <property type="protein sequence ID" value="KAH0465634.1"/>
    <property type="molecule type" value="Genomic_DNA"/>
</dbReference>
<dbReference type="Proteomes" id="UP000775213">
    <property type="component" value="Unassembled WGS sequence"/>
</dbReference>
<dbReference type="AlphaFoldDB" id="A0AAV7HD24"/>
<evidence type="ECO:0000313" key="3">
    <source>
        <dbReference type="EMBL" id="KAH0465634.1"/>
    </source>
</evidence>
<feature type="region of interest" description="Disordered" evidence="1">
    <location>
        <begin position="42"/>
        <end position="61"/>
    </location>
</feature>
<name>A0AAV7HD24_DENCH</name>
<dbReference type="InterPro" id="IPR012677">
    <property type="entry name" value="Nucleotide-bd_a/b_plait_sf"/>
</dbReference>
<dbReference type="InterPro" id="IPR035979">
    <property type="entry name" value="RBD_domain_sf"/>
</dbReference>
<dbReference type="InterPro" id="IPR036869">
    <property type="entry name" value="J_dom_sf"/>
</dbReference>
<dbReference type="Pfam" id="PF00226">
    <property type="entry name" value="DnaJ"/>
    <property type="match status" value="1"/>
</dbReference>
<dbReference type="CDD" id="cd06257">
    <property type="entry name" value="DnaJ"/>
    <property type="match status" value="1"/>
</dbReference>
<organism evidence="3 4">
    <name type="scientific">Dendrobium chrysotoxum</name>
    <name type="common">Orchid</name>
    <dbReference type="NCBI Taxonomy" id="161865"/>
    <lineage>
        <taxon>Eukaryota</taxon>
        <taxon>Viridiplantae</taxon>
        <taxon>Streptophyta</taxon>
        <taxon>Embryophyta</taxon>
        <taxon>Tracheophyta</taxon>
        <taxon>Spermatophyta</taxon>
        <taxon>Magnoliopsida</taxon>
        <taxon>Liliopsida</taxon>
        <taxon>Asparagales</taxon>
        <taxon>Orchidaceae</taxon>
        <taxon>Epidendroideae</taxon>
        <taxon>Malaxideae</taxon>
        <taxon>Dendrobiinae</taxon>
        <taxon>Dendrobium</taxon>
    </lineage>
</organism>
<feature type="region of interest" description="Disordered" evidence="1">
    <location>
        <begin position="149"/>
        <end position="168"/>
    </location>
</feature>
<dbReference type="PANTHER" id="PTHR45098:SF1">
    <property type="entry name" value="DNAJ DOMAIN CONTAINING PROTEIN, EXPRESSED"/>
    <property type="match status" value="1"/>
</dbReference>
<dbReference type="Gene3D" id="1.10.287.110">
    <property type="entry name" value="DnaJ domain"/>
    <property type="match status" value="1"/>
</dbReference>
<comment type="caution">
    <text evidence="3">The sequence shown here is derived from an EMBL/GenBank/DDBJ whole genome shotgun (WGS) entry which is preliminary data.</text>
</comment>
<evidence type="ECO:0000313" key="4">
    <source>
        <dbReference type="Proteomes" id="UP000775213"/>
    </source>
</evidence>
<dbReference type="Gene3D" id="3.30.70.330">
    <property type="match status" value="1"/>
</dbReference>
<dbReference type="GO" id="GO:0003676">
    <property type="term" value="F:nucleic acid binding"/>
    <property type="evidence" value="ECO:0007669"/>
    <property type="project" value="InterPro"/>
</dbReference>
<dbReference type="PROSITE" id="PS50076">
    <property type="entry name" value="DNAJ_2"/>
    <property type="match status" value="1"/>
</dbReference>
<dbReference type="InterPro" id="IPR001623">
    <property type="entry name" value="DnaJ_domain"/>
</dbReference>
<dbReference type="SMART" id="SM00271">
    <property type="entry name" value="DnaJ"/>
    <property type="match status" value="1"/>
</dbReference>
<protein>
    <recommendedName>
        <fullName evidence="2">J domain-containing protein</fullName>
    </recommendedName>
</protein>
<proteinExistence type="predicted"/>
<dbReference type="PROSITE" id="PS00636">
    <property type="entry name" value="DNAJ_1"/>
    <property type="match status" value="1"/>
</dbReference>
<feature type="domain" description="J" evidence="2">
    <location>
        <begin position="17"/>
        <end position="87"/>
    </location>
</feature>
<reference evidence="3 4" key="1">
    <citation type="journal article" date="2021" name="Hortic Res">
        <title>Chromosome-scale assembly of the Dendrobium chrysotoxum genome enhances the understanding of orchid evolution.</title>
        <authorList>
            <person name="Zhang Y."/>
            <person name="Zhang G.Q."/>
            <person name="Zhang D."/>
            <person name="Liu X.D."/>
            <person name="Xu X.Y."/>
            <person name="Sun W.H."/>
            <person name="Yu X."/>
            <person name="Zhu X."/>
            <person name="Wang Z.W."/>
            <person name="Zhao X."/>
            <person name="Zhong W.Y."/>
            <person name="Chen H."/>
            <person name="Yin W.L."/>
            <person name="Huang T."/>
            <person name="Niu S.C."/>
            <person name="Liu Z.J."/>
        </authorList>
    </citation>
    <scope>NUCLEOTIDE SEQUENCE [LARGE SCALE GENOMIC DNA]</scope>
    <source>
        <strain evidence="3">Lindl</strain>
    </source>
</reference>
<feature type="compositionally biased region" description="Basic and acidic residues" evidence="1">
    <location>
        <begin position="1"/>
        <end position="12"/>
    </location>
</feature>
<dbReference type="SUPFAM" id="SSF54928">
    <property type="entry name" value="RNA-binding domain, RBD"/>
    <property type="match status" value="1"/>
</dbReference>
<dbReference type="SUPFAM" id="SSF46565">
    <property type="entry name" value="Chaperone J-domain"/>
    <property type="match status" value="1"/>
</dbReference>
<keyword evidence="4" id="KW-1185">Reference proteome</keyword>
<feature type="region of interest" description="Disordered" evidence="1">
    <location>
        <begin position="1"/>
        <end position="34"/>
    </location>
</feature>
<accession>A0AAV7HD24</accession>
<gene>
    <name evidence="3" type="ORF">IEQ34_005737</name>
</gene>
<evidence type="ECO:0000256" key="1">
    <source>
        <dbReference type="SAM" id="MobiDB-lite"/>
    </source>
</evidence>
<evidence type="ECO:0000259" key="2">
    <source>
        <dbReference type="PROSITE" id="PS50076"/>
    </source>
</evidence>